<evidence type="ECO:0000256" key="9">
    <source>
        <dbReference type="ARBA" id="ARBA00022909"/>
    </source>
</evidence>
<name>A0A3A8AT10_9RHOB</name>
<dbReference type="GO" id="GO:0046656">
    <property type="term" value="P:folic acid biosynthetic process"/>
    <property type="evidence" value="ECO:0007669"/>
    <property type="project" value="UniProtKB-KW"/>
</dbReference>
<evidence type="ECO:0000259" key="13">
    <source>
        <dbReference type="Pfam" id="PF01288"/>
    </source>
</evidence>
<evidence type="ECO:0000256" key="11">
    <source>
        <dbReference type="ARBA" id="ARBA00029766"/>
    </source>
</evidence>
<dbReference type="SUPFAM" id="SSF55083">
    <property type="entry name" value="6-hydroxymethyl-7,8-dihydropterin pyrophosphokinase, HPPK"/>
    <property type="match status" value="1"/>
</dbReference>
<dbReference type="UniPathway" id="UPA00077">
    <property type="reaction ID" value="UER00155"/>
</dbReference>
<protein>
    <recommendedName>
        <fullName evidence="4">2-amino-4-hydroxy-6-hydroxymethyldihydropteridine pyrophosphokinase</fullName>
        <ecNumber evidence="3">2.7.6.3</ecNumber>
    </recommendedName>
    <alternativeName>
        <fullName evidence="11">6-hydroxymethyl-7,8-dihydropterin pyrophosphokinase</fullName>
    </alternativeName>
    <alternativeName>
        <fullName evidence="12">7,8-dihydro-6-hydroxymethylpterin-pyrophosphokinase</fullName>
    </alternativeName>
</protein>
<dbReference type="InterPro" id="IPR000550">
    <property type="entry name" value="Hppk"/>
</dbReference>
<comment type="pathway">
    <text evidence="1">Cofactor biosynthesis; tetrahydrofolate biosynthesis; 2-amino-4-hydroxy-6-hydroxymethyl-7,8-dihydropteridine diphosphate from 7,8-dihydroneopterin triphosphate: step 4/4.</text>
</comment>
<dbReference type="Gene3D" id="3.30.70.560">
    <property type="entry name" value="7,8-Dihydro-6-hydroxymethylpterin-pyrophosphokinase HPPK"/>
    <property type="match status" value="1"/>
</dbReference>
<organism evidence="14 15">
    <name type="scientific">Roseovarius spongiae</name>
    <dbReference type="NCBI Taxonomy" id="2320272"/>
    <lineage>
        <taxon>Bacteria</taxon>
        <taxon>Pseudomonadati</taxon>
        <taxon>Pseudomonadota</taxon>
        <taxon>Alphaproteobacteria</taxon>
        <taxon>Rhodobacterales</taxon>
        <taxon>Roseobacteraceae</taxon>
        <taxon>Roseovarius</taxon>
    </lineage>
</organism>
<feature type="domain" description="7,8-dihydro-6-hydroxymethylpterin-pyrophosphokinase" evidence="13">
    <location>
        <begin position="12"/>
        <end position="162"/>
    </location>
</feature>
<dbReference type="RefSeq" id="WP_121165392.1">
    <property type="nucleotide sequence ID" value="NZ_RAPE01000002.1"/>
</dbReference>
<evidence type="ECO:0000256" key="7">
    <source>
        <dbReference type="ARBA" id="ARBA00022777"/>
    </source>
</evidence>
<dbReference type="GO" id="GO:0016301">
    <property type="term" value="F:kinase activity"/>
    <property type="evidence" value="ECO:0007669"/>
    <property type="project" value="UniProtKB-KW"/>
</dbReference>
<evidence type="ECO:0000256" key="6">
    <source>
        <dbReference type="ARBA" id="ARBA00022741"/>
    </source>
</evidence>
<comment type="similarity">
    <text evidence="2">Belongs to the HPPK family.</text>
</comment>
<evidence type="ECO:0000256" key="10">
    <source>
        <dbReference type="ARBA" id="ARBA00029409"/>
    </source>
</evidence>
<keyword evidence="6" id="KW-0547">Nucleotide-binding</keyword>
<keyword evidence="15" id="KW-1185">Reference proteome</keyword>
<evidence type="ECO:0000256" key="5">
    <source>
        <dbReference type="ARBA" id="ARBA00022679"/>
    </source>
</evidence>
<evidence type="ECO:0000256" key="2">
    <source>
        <dbReference type="ARBA" id="ARBA00005810"/>
    </source>
</evidence>
<dbReference type="Proteomes" id="UP000281128">
    <property type="component" value="Unassembled WGS sequence"/>
</dbReference>
<dbReference type="CDD" id="cd00483">
    <property type="entry name" value="HPPK"/>
    <property type="match status" value="1"/>
</dbReference>
<dbReference type="PANTHER" id="PTHR43071">
    <property type="entry name" value="2-AMINO-4-HYDROXY-6-HYDROXYMETHYLDIHYDROPTERIDINE PYROPHOSPHOKINASE"/>
    <property type="match status" value="1"/>
</dbReference>
<evidence type="ECO:0000256" key="12">
    <source>
        <dbReference type="ARBA" id="ARBA00033413"/>
    </source>
</evidence>
<sequence>MSDATETGSFLIALGGNLPSALGQPERTLHAALDALERAGCRDMTVSRFYRTPCFPPGAGPDYVNAAAGFTRSGGPHALLELLHKVEADFGRERVRRWGRRTLDLDLLAAGDAVLPDAATCRRWCDLPPDRQAETAPDRLILPHPRMQDRAFALVPLADVAPDWRHPVLGTSVREMLDALPASERAAVVAL</sequence>
<dbReference type="PANTHER" id="PTHR43071:SF1">
    <property type="entry name" value="2-AMINO-4-HYDROXY-6-HYDROXYMETHYLDIHYDROPTERIDINE PYROPHOSPHOKINASE"/>
    <property type="match status" value="1"/>
</dbReference>
<dbReference type="EC" id="2.7.6.3" evidence="3"/>
<comment type="function">
    <text evidence="10">Catalyzes the transfer of pyrophosphate from adenosine triphosphate (ATP) to 6-hydroxymethyl-7,8-dihydropterin, an enzymatic step in folate biosynthesis pathway.</text>
</comment>
<accession>A0A3A8AT10</accession>
<evidence type="ECO:0000256" key="3">
    <source>
        <dbReference type="ARBA" id="ARBA00013253"/>
    </source>
</evidence>
<dbReference type="InterPro" id="IPR035907">
    <property type="entry name" value="Hppk_sf"/>
</dbReference>
<comment type="caution">
    <text evidence="14">The sequence shown here is derived from an EMBL/GenBank/DDBJ whole genome shotgun (WGS) entry which is preliminary data.</text>
</comment>
<keyword evidence="9" id="KW-0289">Folate biosynthesis</keyword>
<reference evidence="14 15" key="1">
    <citation type="submission" date="2018-09" db="EMBL/GenBank/DDBJ databases">
        <title>Roseovarius spongiae sp. nov., isolated from a marine sponge.</title>
        <authorList>
            <person name="Zhuang L."/>
            <person name="Luo L."/>
        </authorList>
    </citation>
    <scope>NUCLEOTIDE SEQUENCE [LARGE SCALE GENOMIC DNA]</scope>
    <source>
        <strain evidence="14 15">HN-E21</strain>
    </source>
</reference>
<evidence type="ECO:0000313" key="15">
    <source>
        <dbReference type="Proteomes" id="UP000281128"/>
    </source>
</evidence>
<dbReference type="OrthoDB" id="9808041at2"/>
<keyword evidence="8" id="KW-0067">ATP-binding</keyword>
<evidence type="ECO:0000256" key="1">
    <source>
        <dbReference type="ARBA" id="ARBA00005051"/>
    </source>
</evidence>
<dbReference type="GO" id="GO:0046654">
    <property type="term" value="P:tetrahydrofolate biosynthetic process"/>
    <property type="evidence" value="ECO:0007669"/>
    <property type="project" value="UniProtKB-UniPathway"/>
</dbReference>
<dbReference type="NCBIfam" id="TIGR01498">
    <property type="entry name" value="folK"/>
    <property type="match status" value="1"/>
</dbReference>
<keyword evidence="5 14" id="KW-0808">Transferase</keyword>
<gene>
    <name evidence="14" type="primary">folK</name>
    <name evidence="14" type="ORF">D6850_07280</name>
</gene>
<keyword evidence="7 14" id="KW-0418">Kinase</keyword>
<dbReference type="Pfam" id="PF01288">
    <property type="entry name" value="HPPK"/>
    <property type="match status" value="1"/>
</dbReference>
<evidence type="ECO:0000256" key="8">
    <source>
        <dbReference type="ARBA" id="ARBA00022840"/>
    </source>
</evidence>
<evidence type="ECO:0000313" key="14">
    <source>
        <dbReference type="EMBL" id="RKF14679.1"/>
    </source>
</evidence>
<dbReference type="GO" id="GO:0003848">
    <property type="term" value="F:2-amino-4-hydroxy-6-hydroxymethyldihydropteridine diphosphokinase activity"/>
    <property type="evidence" value="ECO:0007669"/>
    <property type="project" value="UniProtKB-EC"/>
</dbReference>
<dbReference type="AlphaFoldDB" id="A0A3A8AT10"/>
<dbReference type="EMBL" id="RAPE01000002">
    <property type="protein sequence ID" value="RKF14679.1"/>
    <property type="molecule type" value="Genomic_DNA"/>
</dbReference>
<dbReference type="GO" id="GO:0005524">
    <property type="term" value="F:ATP binding"/>
    <property type="evidence" value="ECO:0007669"/>
    <property type="project" value="UniProtKB-KW"/>
</dbReference>
<evidence type="ECO:0000256" key="4">
    <source>
        <dbReference type="ARBA" id="ARBA00016218"/>
    </source>
</evidence>
<proteinExistence type="inferred from homology"/>